<dbReference type="AlphaFoldDB" id="A0ABD6BSC6"/>
<evidence type="ECO:0000259" key="1">
    <source>
        <dbReference type="Pfam" id="PF20576"/>
    </source>
</evidence>
<dbReference type="EMBL" id="JBHUCZ010000009">
    <property type="protein sequence ID" value="MFD1567989.1"/>
    <property type="molecule type" value="Genomic_DNA"/>
</dbReference>
<keyword evidence="3" id="KW-1185">Reference proteome</keyword>
<evidence type="ECO:0000313" key="3">
    <source>
        <dbReference type="Proteomes" id="UP001597139"/>
    </source>
</evidence>
<dbReference type="Proteomes" id="UP001597139">
    <property type="component" value="Unassembled WGS sequence"/>
</dbReference>
<reference evidence="2 3" key="1">
    <citation type="journal article" date="2019" name="Int. J. Syst. Evol. Microbiol.">
        <title>The Global Catalogue of Microorganisms (GCM) 10K type strain sequencing project: providing services to taxonomists for standard genome sequencing and annotation.</title>
        <authorList>
            <consortium name="The Broad Institute Genomics Platform"/>
            <consortium name="The Broad Institute Genome Sequencing Center for Infectious Disease"/>
            <person name="Wu L."/>
            <person name="Ma J."/>
        </authorList>
    </citation>
    <scope>NUCLEOTIDE SEQUENCE [LARGE SCALE GENOMIC DNA]</scope>
    <source>
        <strain evidence="2 3">CGMCC 1.12859</strain>
    </source>
</reference>
<accession>A0ABD6BSC6</accession>
<sequence>MTDLLRTPERRTCERCGRVERHDGADGWRAARVGEIHCIHEWDIDGAFVPVSDVDPDAVAAEPTAAKE</sequence>
<dbReference type="InterPro" id="IPR046782">
    <property type="entry name" value="HEWD"/>
</dbReference>
<protein>
    <submittedName>
        <fullName evidence="2">HEWD family protein</fullName>
    </submittedName>
</protein>
<evidence type="ECO:0000313" key="2">
    <source>
        <dbReference type="EMBL" id="MFD1567989.1"/>
    </source>
</evidence>
<proteinExistence type="predicted"/>
<organism evidence="2 3">
    <name type="scientific">Halolamina litorea</name>
    <dbReference type="NCBI Taxonomy" id="1515593"/>
    <lineage>
        <taxon>Archaea</taxon>
        <taxon>Methanobacteriati</taxon>
        <taxon>Methanobacteriota</taxon>
        <taxon>Stenosarchaea group</taxon>
        <taxon>Halobacteria</taxon>
        <taxon>Halobacteriales</taxon>
        <taxon>Haloferacaceae</taxon>
    </lineage>
</organism>
<comment type="caution">
    <text evidence="2">The sequence shown here is derived from an EMBL/GenBank/DDBJ whole genome shotgun (WGS) entry which is preliminary data.</text>
</comment>
<name>A0ABD6BSC6_9EURY</name>
<dbReference type="Pfam" id="PF20576">
    <property type="entry name" value="HEWD"/>
    <property type="match status" value="1"/>
</dbReference>
<dbReference type="RefSeq" id="WP_267646836.1">
    <property type="nucleotide sequence ID" value="NZ_JANHGR010000001.1"/>
</dbReference>
<feature type="domain" description="HEWD" evidence="1">
    <location>
        <begin position="1"/>
        <end position="53"/>
    </location>
</feature>
<gene>
    <name evidence="2" type="ORF">ACFSAU_10835</name>
</gene>